<dbReference type="Proteomes" id="UP000887159">
    <property type="component" value="Unassembled WGS sequence"/>
</dbReference>
<evidence type="ECO:0000313" key="2">
    <source>
        <dbReference type="Proteomes" id="UP000887159"/>
    </source>
</evidence>
<keyword evidence="2" id="KW-1185">Reference proteome</keyword>
<accession>A0A8X6SKZ4</accession>
<protein>
    <submittedName>
        <fullName evidence="1">Uncharacterized protein</fullName>
    </submittedName>
</protein>
<organism evidence="1 2">
    <name type="scientific">Trichonephila clavipes</name>
    <name type="common">Golden silk orbweaver</name>
    <name type="synonym">Nephila clavipes</name>
    <dbReference type="NCBI Taxonomy" id="2585209"/>
    <lineage>
        <taxon>Eukaryota</taxon>
        <taxon>Metazoa</taxon>
        <taxon>Ecdysozoa</taxon>
        <taxon>Arthropoda</taxon>
        <taxon>Chelicerata</taxon>
        <taxon>Arachnida</taxon>
        <taxon>Araneae</taxon>
        <taxon>Araneomorphae</taxon>
        <taxon>Entelegynae</taxon>
        <taxon>Araneoidea</taxon>
        <taxon>Nephilidae</taxon>
        <taxon>Trichonephila</taxon>
    </lineage>
</organism>
<dbReference type="EMBL" id="BMAU01021335">
    <property type="protein sequence ID" value="GFY15629.1"/>
    <property type="molecule type" value="Genomic_DNA"/>
</dbReference>
<gene>
    <name evidence="1" type="ORF">TNCV_1282771</name>
</gene>
<sequence length="69" mass="7947">MLREKSDVRCKDLVPVPLTCQSTSNKHMKVHMPTYHDSYPVHQTTLIIMALFDNVRGLPENMSPFAFQT</sequence>
<comment type="caution">
    <text evidence="1">The sequence shown here is derived from an EMBL/GenBank/DDBJ whole genome shotgun (WGS) entry which is preliminary data.</text>
</comment>
<reference evidence="1" key="1">
    <citation type="submission" date="2020-08" db="EMBL/GenBank/DDBJ databases">
        <title>Multicomponent nature underlies the extraordinary mechanical properties of spider dragline silk.</title>
        <authorList>
            <person name="Kono N."/>
            <person name="Nakamura H."/>
            <person name="Mori M."/>
            <person name="Yoshida Y."/>
            <person name="Ohtoshi R."/>
            <person name="Malay A.D."/>
            <person name="Moran D.A.P."/>
            <person name="Tomita M."/>
            <person name="Numata K."/>
            <person name="Arakawa K."/>
        </authorList>
    </citation>
    <scope>NUCLEOTIDE SEQUENCE</scope>
</reference>
<proteinExistence type="predicted"/>
<name>A0A8X6SKZ4_TRICX</name>
<evidence type="ECO:0000313" key="1">
    <source>
        <dbReference type="EMBL" id="GFY15629.1"/>
    </source>
</evidence>
<dbReference type="AlphaFoldDB" id="A0A8X6SKZ4"/>